<proteinExistence type="predicted"/>
<gene>
    <name evidence="2" type="ORF">RFI_01971</name>
</gene>
<sequence length="245" mass="28955">MSTKLNDKQLNRVFSAFIYELKDTNKWDRGSYAKSLVINALMSGLKDKGICVCISRAQSLGVFSTNLNDKQLEGNEKQSERIFNALIFVSKHSINTNNDRRLVELLELISTKLNDKQLYLLVIYLLERAKKKCEWGALPKISEDMWKHTTICGLKEYMQVIKEQNIWQRWFSNVTKNKIVDFRFDDIQSSYSIELYCDEQAIEWKFPTHQLKWNNSNEHRQTPLHLAINHQYWDITRYCIEQGAY</sequence>
<feature type="repeat" description="ANK" evidence="1">
    <location>
        <begin position="219"/>
        <end position="245"/>
    </location>
</feature>
<protein>
    <submittedName>
        <fullName evidence="2">Uncharacterized protein</fullName>
    </submittedName>
</protein>
<evidence type="ECO:0000313" key="3">
    <source>
        <dbReference type="Proteomes" id="UP000023152"/>
    </source>
</evidence>
<evidence type="ECO:0000256" key="1">
    <source>
        <dbReference type="PROSITE-ProRule" id="PRU00023"/>
    </source>
</evidence>
<dbReference type="PROSITE" id="PS50088">
    <property type="entry name" value="ANK_REPEAT"/>
    <property type="match status" value="1"/>
</dbReference>
<keyword evidence="1" id="KW-0040">ANK repeat</keyword>
<name>X6PAE7_RETFI</name>
<dbReference type="AlphaFoldDB" id="X6PAE7"/>
<dbReference type="InterPro" id="IPR002110">
    <property type="entry name" value="Ankyrin_rpt"/>
</dbReference>
<dbReference type="EMBL" id="ASPP01001955">
    <property type="protein sequence ID" value="ETO35103.1"/>
    <property type="molecule type" value="Genomic_DNA"/>
</dbReference>
<organism evidence="2 3">
    <name type="scientific">Reticulomyxa filosa</name>
    <dbReference type="NCBI Taxonomy" id="46433"/>
    <lineage>
        <taxon>Eukaryota</taxon>
        <taxon>Sar</taxon>
        <taxon>Rhizaria</taxon>
        <taxon>Retaria</taxon>
        <taxon>Foraminifera</taxon>
        <taxon>Monothalamids</taxon>
        <taxon>Reticulomyxidae</taxon>
        <taxon>Reticulomyxa</taxon>
    </lineage>
</organism>
<evidence type="ECO:0000313" key="2">
    <source>
        <dbReference type="EMBL" id="ETO35103.1"/>
    </source>
</evidence>
<dbReference type="InterPro" id="IPR036770">
    <property type="entry name" value="Ankyrin_rpt-contain_sf"/>
</dbReference>
<keyword evidence="3" id="KW-1185">Reference proteome</keyword>
<accession>X6PAE7</accession>
<dbReference type="SUPFAM" id="SSF48403">
    <property type="entry name" value="Ankyrin repeat"/>
    <property type="match status" value="1"/>
</dbReference>
<dbReference type="PROSITE" id="PS50297">
    <property type="entry name" value="ANK_REP_REGION"/>
    <property type="match status" value="1"/>
</dbReference>
<dbReference type="Proteomes" id="UP000023152">
    <property type="component" value="Unassembled WGS sequence"/>
</dbReference>
<reference evidence="2 3" key="1">
    <citation type="journal article" date="2013" name="Curr. Biol.">
        <title>The Genome of the Foraminiferan Reticulomyxa filosa.</title>
        <authorList>
            <person name="Glockner G."/>
            <person name="Hulsmann N."/>
            <person name="Schleicher M."/>
            <person name="Noegel A.A."/>
            <person name="Eichinger L."/>
            <person name="Gallinger C."/>
            <person name="Pawlowski J."/>
            <person name="Sierra R."/>
            <person name="Euteneuer U."/>
            <person name="Pillet L."/>
            <person name="Moustafa A."/>
            <person name="Platzer M."/>
            <person name="Groth M."/>
            <person name="Szafranski K."/>
            <person name="Schliwa M."/>
        </authorList>
    </citation>
    <scope>NUCLEOTIDE SEQUENCE [LARGE SCALE GENOMIC DNA]</scope>
</reference>
<comment type="caution">
    <text evidence="2">The sequence shown here is derived from an EMBL/GenBank/DDBJ whole genome shotgun (WGS) entry which is preliminary data.</text>
</comment>